<keyword evidence="4" id="KW-1185">Reference proteome</keyword>
<organism evidence="3 4">
    <name type="scientific">Bythopirellula goksoeyrii</name>
    <dbReference type="NCBI Taxonomy" id="1400387"/>
    <lineage>
        <taxon>Bacteria</taxon>
        <taxon>Pseudomonadati</taxon>
        <taxon>Planctomycetota</taxon>
        <taxon>Planctomycetia</taxon>
        <taxon>Pirellulales</taxon>
        <taxon>Lacipirellulaceae</taxon>
        <taxon>Bythopirellula</taxon>
    </lineage>
</organism>
<accession>A0A5B9QRJ8</accession>
<feature type="domain" description="Creatinase N-terminal" evidence="2">
    <location>
        <begin position="7"/>
        <end position="134"/>
    </location>
</feature>
<protein>
    <submittedName>
        <fullName evidence="3">Putative peptidase</fullName>
        <ecNumber evidence="3">3.4.-.-</ecNumber>
    </submittedName>
</protein>
<feature type="domain" description="Peptidase M24" evidence="1">
    <location>
        <begin position="142"/>
        <end position="343"/>
    </location>
</feature>
<dbReference type="EC" id="3.4.-.-" evidence="3"/>
<dbReference type="PANTHER" id="PTHR46112">
    <property type="entry name" value="AMINOPEPTIDASE"/>
    <property type="match status" value="1"/>
</dbReference>
<dbReference type="AlphaFoldDB" id="A0A5B9QRJ8"/>
<dbReference type="KEGG" id="bgok:Pr1d_39280"/>
<dbReference type="OrthoDB" id="9806388at2"/>
<evidence type="ECO:0000259" key="2">
    <source>
        <dbReference type="Pfam" id="PF01321"/>
    </source>
</evidence>
<dbReference type="SUPFAM" id="SSF55920">
    <property type="entry name" value="Creatinase/aminopeptidase"/>
    <property type="match status" value="1"/>
</dbReference>
<dbReference type="GO" id="GO:0016787">
    <property type="term" value="F:hydrolase activity"/>
    <property type="evidence" value="ECO:0007669"/>
    <property type="project" value="UniProtKB-KW"/>
</dbReference>
<dbReference type="InterPro" id="IPR036005">
    <property type="entry name" value="Creatinase/aminopeptidase-like"/>
</dbReference>
<dbReference type="SUPFAM" id="SSF53092">
    <property type="entry name" value="Creatinase/prolidase N-terminal domain"/>
    <property type="match status" value="1"/>
</dbReference>
<gene>
    <name evidence="3" type="ORF">Pr1d_39280</name>
</gene>
<evidence type="ECO:0000313" key="4">
    <source>
        <dbReference type="Proteomes" id="UP000323917"/>
    </source>
</evidence>
<reference evidence="3 4" key="1">
    <citation type="submission" date="2019-08" db="EMBL/GenBank/DDBJ databases">
        <title>Deep-cultivation of Planctomycetes and their phenomic and genomic characterization uncovers novel biology.</title>
        <authorList>
            <person name="Wiegand S."/>
            <person name="Jogler M."/>
            <person name="Boedeker C."/>
            <person name="Pinto D."/>
            <person name="Vollmers J."/>
            <person name="Rivas-Marin E."/>
            <person name="Kohn T."/>
            <person name="Peeters S.H."/>
            <person name="Heuer A."/>
            <person name="Rast P."/>
            <person name="Oberbeckmann S."/>
            <person name="Bunk B."/>
            <person name="Jeske O."/>
            <person name="Meyerdierks A."/>
            <person name="Storesund J.E."/>
            <person name="Kallscheuer N."/>
            <person name="Luecker S."/>
            <person name="Lage O.M."/>
            <person name="Pohl T."/>
            <person name="Merkel B.J."/>
            <person name="Hornburger P."/>
            <person name="Mueller R.-W."/>
            <person name="Bruemmer F."/>
            <person name="Labrenz M."/>
            <person name="Spormann A.M."/>
            <person name="Op den Camp H."/>
            <person name="Overmann J."/>
            <person name="Amann R."/>
            <person name="Jetten M.S.M."/>
            <person name="Mascher T."/>
            <person name="Medema M.H."/>
            <person name="Devos D.P."/>
            <person name="Kaster A.-K."/>
            <person name="Ovreas L."/>
            <person name="Rohde M."/>
            <person name="Galperin M.Y."/>
            <person name="Jogler C."/>
        </authorList>
    </citation>
    <scope>NUCLEOTIDE SEQUENCE [LARGE SCALE GENOMIC DNA]</scope>
    <source>
        <strain evidence="3 4">Pr1d</strain>
    </source>
</reference>
<dbReference type="InterPro" id="IPR000587">
    <property type="entry name" value="Creatinase_N"/>
</dbReference>
<dbReference type="Pfam" id="PF01321">
    <property type="entry name" value="Creatinase_N"/>
    <property type="match status" value="1"/>
</dbReference>
<keyword evidence="3" id="KW-0378">Hydrolase</keyword>
<dbReference type="InterPro" id="IPR050659">
    <property type="entry name" value="Peptidase_M24B"/>
</dbReference>
<sequence>MSNYAQRRSKIARELRKEGTDALLVTNFVNVTYLTGFTGDDSYLLITPKHGILISDERYTTQISEECPDLETEIRGPGVQMLPWVAKILTKAKVKRLSVEASSMTLELHAGLEKEVPGCELVPCTGWVEELRLIKDRTEIDRTRTACDQARRAFEVVRASLRPEMTELEVATELEYQARRFGGKCMSFPSIVAVGYRSALPHASPTNQRLSEADFTLIDWGVNEGLYMSDLTRVLVTGKLLPKLRKIYEVVLKAQMAAIAAIRPGVTCEAVDKVARTIIDKAGYGKQFGHGLGHGTGLEIHEAPRLAQGQSRVLAAGMIVTVEPGIYLEGWGGVRIEDDILVTREGHEVLTSVPKQIEECVVG</sequence>
<dbReference type="Gene3D" id="3.90.230.10">
    <property type="entry name" value="Creatinase/methionine aminopeptidase superfamily"/>
    <property type="match status" value="1"/>
</dbReference>
<dbReference type="Gene3D" id="3.40.350.10">
    <property type="entry name" value="Creatinase/prolidase N-terminal domain"/>
    <property type="match status" value="1"/>
</dbReference>
<evidence type="ECO:0000259" key="1">
    <source>
        <dbReference type="Pfam" id="PF00557"/>
    </source>
</evidence>
<dbReference type="InterPro" id="IPR029149">
    <property type="entry name" value="Creatin/AminoP/Spt16_N"/>
</dbReference>
<dbReference type="Pfam" id="PF00557">
    <property type="entry name" value="Peptidase_M24"/>
    <property type="match status" value="1"/>
</dbReference>
<dbReference type="PANTHER" id="PTHR46112:SF3">
    <property type="entry name" value="AMINOPEPTIDASE YPDF"/>
    <property type="match status" value="1"/>
</dbReference>
<proteinExistence type="predicted"/>
<dbReference type="Proteomes" id="UP000323917">
    <property type="component" value="Chromosome"/>
</dbReference>
<evidence type="ECO:0000313" key="3">
    <source>
        <dbReference type="EMBL" id="QEG36613.1"/>
    </source>
</evidence>
<dbReference type="RefSeq" id="WP_148074935.1">
    <property type="nucleotide sequence ID" value="NZ_CP042913.1"/>
</dbReference>
<dbReference type="EMBL" id="CP042913">
    <property type="protein sequence ID" value="QEG36613.1"/>
    <property type="molecule type" value="Genomic_DNA"/>
</dbReference>
<name>A0A5B9QRJ8_9BACT</name>
<dbReference type="InterPro" id="IPR000994">
    <property type="entry name" value="Pept_M24"/>
</dbReference>